<evidence type="ECO:0000313" key="10">
    <source>
        <dbReference type="Proteomes" id="UP000789901"/>
    </source>
</evidence>
<evidence type="ECO:0000256" key="6">
    <source>
        <dbReference type="ARBA" id="ARBA00022490"/>
    </source>
</evidence>
<keyword evidence="7" id="KW-0539">Nucleus</keyword>
<evidence type="ECO:0000256" key="5">
    <source>
        <dbReference type="ARBA" id="ARBA00015162"/>
    </source>
</evidence>
<proteinExistence type="inferred from homology"/>
<keyword evidence="6" id="KW-0963">Cytoplasm</keyword>
<reference evidence="9 10" key="1">
    <citation type="submission" date="2021-06" db="EMBL/GenBank/DDBJ databases">
        <authorList>
            <person name="Kallberg Y."/>
            <person name="Tangrot J."/>
            <person name="Rosling A."/>
        </authorList>
    </citation>
    <scope>NUCLEOTIDE SEQUENCE [LARGE SCALE GENOMIC DNA]</scope>
    <source>
        <strain evidence="9 10">120-4 pot B 10/14</strain>
    </source>
</reference>
<evidence type="ECO:0000256" key="7">
    <source>
        <dbReference type="ARBA" id="ARBA00023242"/>
    </source>
</evidence>
<gene>
    <name evidence="9" type="ORF">GMARGA_LOCUS41526</name>
</gene>
<organism evidence="9 10">
    <name type="scientific">Gigaspora margarita</name>
    <dbReference type="NCBI Taxonomy" id="4874"/>
    <lineage>
        <taxon>Eukaryota</taxon>
        <taxon>Fungi</taxon>
        <taxon>Fungi incertae sedis</taxon>
        <taxon>Mucoromycota</taxon>
        <taxon>Glomeromycotina</taxon>
        <taxon>Glomeromycetes</taxon>
        <taxon>Diversisporales</taxon>
        <taxon>Gigasporaceae</taxon>
        <taxon>Gigaspora</taxon>
    </lineage>
</organism>
<dbReference type="Pfam" id="PF14474">
    <property type="entry name" value="RTC4"/>
    <property type="match status" value="1"/>
</dbReference>
<comment type="caution">
    <text evidence="9">The sequence shown here is derived from an EMBL/GenBank/DDBJ whole genome shotgun (WGS) entry which is preliminary data.</text>
</comment>
<comment type="similarity">
    <text evidence="4">Belongs to the RTC4 family.</text>
</comment>
<sequence length="202" mass="23122">SINKCPFCDENYSAKLLINLQQLQSSRIEDQFEICCLYFAETSIIPDGLSKNYPKVIDFVQLPEHVNKLYSELWSIVTKNTESSFRNLAIENYRKTAIGKFELFQPGYYGFKGSYTILNTLVTLFIDSKKLSSNMTLSLKPLEYLGEVLVPETAIRLIAQDRNITLVEAAEVMKDSIGFGMYVHDMEDDDISNLEDCINRIE</sequence>
<accession>A0ABN7XDK5</accession>
<evidence type="ECO:0000256" key="4">
    <source>
        <dbReference type="ARBA" id="ARBA00009461"/>
    </source>
</evidence>
<dbReference type="InterPro" id="IPR028094">
    <property type="entry name" value="RTC4_C"/>
</dbReference>
<protein>
    <recommendedName>
        <fullName evidence="5">Restriction of telomere capping protein 4</fullName>
    </recommendedName>
</protein>
<keyword evidence="10" id="KW-1185">Reference proteome</keyword>
<dbReference type="EMBL" id="CAJVQB010115372">
    <property type="protein sequence ID" value="CAG8852705.1"/>
    <property type="molecule type" value="Genomic_DNA"/>
</dbReference>
<evidence type="ECO:0000259" key="8">
    <source>
        <dbReference type="SMART" id="SM01312"/>
    </source>
</evidence>
<comment type="subcellular location">
    <subcellularLocation>
        <location evidence="3">Cytoplasm</location>
    </subcellularLocation>
    <subcellularLocation>
        <location evidence="2">Nucleus</location>
    </subcellularLocation>
</comment>
<dbReference type="PANTHER" id="PTHR41391:SF1">
    <property type="entry name" value="RESTRICTION OF TELOMERE CAPPING PROTEIN 4"/>
    <property type="match status" value="1"/>
</dbReference>
<evidence type="ECO:0000313" key="9">
    <source>
        <dbReference type="EMBL" id="CAG8852705.1"/>
    </source>
</evidence>
<feature type="non-terminal residue" evidence="9">
    <location>
        <position position="1"/>
    </location>
</feature>
<comment type="function">
    <text evidence="1">May be involved in a process influencing telomere capping.</text>
</comment>
<name>A0ABN7XDK5_GIGMA</name>
<evidence type="ECO:0000256" key="3">
    <source>
        <dbReference type="ARBA" id="ARBA00004496"/>
    </source>
</evidence>
<dbReference type="PANTHER" id="PTHR41391">
    <property type="entry name" value="RESTRICTION OF TELOMERE CAPPING PROTEIN 4"/>
    <property type="match status" value="1"/>
</dbReference>
<dbReference type="InterPro" id="IPR039024">
    <property type="entry name" value="RTC4"/>
</dbReference>
<dbReference type="SMART" id="SM01312">
    <property type="entry name" value="RTC4"/>
    <property type="match status" value="1"/>
</dbReference>
<evidence type="ECO:0000256" key="1">
    <source>
        <dbReference type="ARBA" id="ARBA00002738"/>
    </source>
</evidence>
<dbReference type="Proteomes" id="UP000789901">
    <property type="component" value="Unassembled WGS sequence"/>
</dbReference>
<feature type="domain" description="Restriction of telomere capping protein 4 C-terminal" evidence="8">
    <location>
        <begin position="76"/>
        <end position="186"/>
    </location>
</feature>
<evidence type="ECO:0000256" key="2">
    <source>
        <dbReference type="ARBA" id="ARBA00004123"/>
    </source>
</evidence>